<dbReference type="PANTHER" id="PTHR48043:SF23">
    <property type="entry name" value="UDP-GLUCURONOSYLTRANSFERASE"/>
    <property type="match status" value="1"/>
</dbReference>
<evidence type="ECO:0000313" key="7">
    <source>
        <dbReference type="EMBL" id="VDM80717.1"/>
    </source>
</evidence>
<accession>A0A3P7JWR4</accession>
<keyword evidence="4" id="KW-0808">Transferase</keyword>
<gene>
    <name evidence="7" type="ORF">SVUK_LOCUS15715</name>
</gene>
<evidence type="ECO:0000256" key="5">
    <source>
        <dbReference type="ARBA" id="ARBA00022729"/>
    </source>
</evidence>
<evidence type="ECO:0000256" key="6">
    <source>
        <dbReference type="ARBA" id="ARBA00047475"/>
    </source>
</evidence>
<dbReference type="PANTHER" id="PTHR48043">
    <property type="entry name" value="EG:EG0003.4 PROTEIN-RELATED"/>
    <property type="match status" value="1"/>
</dbReference>
<dbReference type="AlphaFoldDB" id="A0A3P7JWR4"/>
<dbReference type="Pfam" id="PF00201">
    <property type="entry name" value="UDPGT"/>
    <property type="match status" value="1"/>
</dbReference>
<proteinExistence type="inferred from homology"/>
<protein>
    <recommendedName>
        <fullName evidence="2">glucuronosyltransferase</fullName>
        <ecNumber evidence="2">2.4.1.17</ecNumber>
    </recommendedName>
</protein>
<dbReference type="EC" id="2.4.1.17" evidence="2"/>
<evidence type="ECO:0000256" key="3">
    <source>
        <dbReference type="ARBA" id="ARBA00022676"/>
    </source>
</evidence>
<keyword evidence="5" id="KW-0732">Signal</keyword>
<dbReference type="Proteomes" id="UP000270094">
    <property type="component" value="Unassembled WGS sequence"/>
</dbReference>
<dbReference type="SUPFAM" id="SSF53756">
    <property type="entry name" value="UDP-Glycosyltransferase/glycogen phosphorylase"/>
    <property type="match status" value="1"/>
</dbReference>
<evidence type="ECO:0000256" key="2">
    <source>
        <dbReference type="ARBA" id="ARBA00012544"/>
    </source>
</evidence>
<organism evidence="7 8">
    <name type="scientific">Strongylus vulgaris</name>
    <name type="common">Blood worm</name>
    <dbReference type="NCBI Taxonomy" id="40348"/>
    <lineage>
        <taxon>Eukaryota</taxon>
        <taxon>Metazoa</taxon>
        <taxon>Ecdysozoa</taxon>
        <taxon>Nematoda</taxon>
        <taxon>Chromadorea</taxon>
        <taxon>Rhabditida</taxon>
        <taxon>Rhabditina</taxon>
        <taxon>Rhabditomorpha</taxon>
        <taxon>Strongyloidea</taxon>
        <taxon>Strongylidae</taxon>
        <taxon>Strongylus</taxon>
    </lineage>
</organism>
<keyword evidence="8" id="KW-1185">Reference proteome</keyword>
<reference evidence="7 8" key="1">
    <citation type="submission" date="2018-11" db="EMBL/GenBank/DDBJ databases">
        <authorList>
            <consortium name="Pathogen Informatics"/>
        </authorList>
    </citation>
    <scope>NUCLEOTIDE SEQUENCE [LARGE SCALE GENOMIC DNA]</scope>
</reference>
<sequence length="226" mass="24958">MGTVSRALVSHKMLSLLVLLTVFNIGQTYKILVITDPMGFSHMQFMSRIADILQEEGHDVTILEPDWTAKNAPSLSKSTKQVLFKLPEDIREGLDLKNLEVWQGGSRSLLHQIRIFSYTMSQQVQLCDMLLGENKIIEELKSQNFDVGITTILAPCGSGLFEKIGIENVIGTSAVGLVDEVAEFYDAPRLPSFKIGIENVIGTSAVGLVDEVAEFYDAPRLPSFVP</sequence>
<dbReference type="InterPro" id="IPR002213">
    <property type="entry name" value="UDP_glucos_trans"/>
</dbReference>
<dbReference type="GO" id="GO:0015020">
    <property type="term" value="F:glucuronosyltransferase activity"/>
    <property type="evidence" value="ECO:0007669"/>
    <property type="project" value="UniProtKB-EC"/>
</dbReference>
<dbReference type="EMBL" id="UYYB01109686">
    <property type="protein sequence ID" value="VDM80717.1"/>
    <property type="molecule type" value="Genomic_DNA"/>
</dbReference>
<keyword evidence="3" id="KW-0328">Glycosyltransferase</keyword>
<evidence type="ECO:0000313" key="8">
    <source>
        <dbReference type="Proteomes" id="UP000270094"/>
    </source>
</evidence>
<name>A0A3P7JWR4_STRVU</name>
<comment type="catalytic activity">
    <reaction evidence="6">
        <text>glucuronate acceptor + UDP-alpha-D-glucuronate = acceptor beta-D-glucuronoside + UDP + H(+)</text>
        <dbReference type="Rhea" id="RHEA:21032"/>
        <dbReference type="ChEBI" id="CHEBI:15378"/>
        <dbReference type="ChEBI" id="CHEBI:58052"/>
        <dbReference type="ChEBI" id="CHEBI:58223"/>
        <dbReference type="ChEBI" id="CHEBI:132367"/>
        <dbReference type="ChEBI" id="CHEBI:132368"/>
        <dbReference type="EC" id="2.4.1.17"/>
    </reaction>
</comment>
<evidence type="ECO:0000256" key="1">
    <source>
        <dbReference type="ARBA" id="ARBA00009995"/>
    </source>
</evidence>
<comment type="similarity">
    <text evidence="1">Belongs to the UDP-glycosyltransferase family.</text>
</comment>
<dbReference type="OrthoDB" id="5865374at2759"/>
<evidence type="ECO:0000256" key="4">
    <source>
        <dbReference type="ARBA" id="ARBA00022679"/>
    </source>
</evidence>
<dbReference type="InterPro" id="IPR050271">
    <property type="entry name" value="UDP-glycosyltransferase"/>
</dbReference>